<gene>
    <name evidence="1" type="ORF">MtrunA17_Chr3g0132691</name>
</gene>
<dbReference type="Gene3D" id="2.30.39.10">
    <property type="entry name" value="Alpha-1-antitrypsin, domain 1"/>
    <property type="match status" value="1"/>
</dbReference>
<dbReference type="EMBL" id="PSQE01000003">
    <property type="protein sequence ID" value="RHN70171.1"/>
    <property type="molecule type" value="Genomic_DNA"/>
</dbReference>
<reference evidence="1" key="1">
    <citation type="journal article" date="2018" name="Nat. Plants">
        <title>Whole-genome landscape of Medicago truncatula symbiotic genes.</title>
        <authorList>
            <person name="Pecrix Y."/>
            <person name="Gamas P."/>
            <person name="Carrere S."/>
        </authorList>
    </citation>
    <scope>NUCLEOTIDE SEQUENCE</scope>
    <source>
        <tissue evidence="1">Leaves</tissue>
    </source>
</reference>
<dbReference type="SUPFAM" id="SSF56574">
    <property type="entry name" value="Serpins"/>
    <property type="match status" value="1"/>
</dbReference>
<organism evidence="1">
    <name type="scientific">Medicago truncatula</name>
    <name type="common">Barrel medic</name>
    <name type="synonym">Medicago tribuloides</name>
    <dbReference type="NCBI Taxonomy" id="3880"/>
    <lineage>
        <taxon>Eukaryota</taxon>
        <taxon>Viridiplantae</taxon>
        <taxon>Streptophyta</taxon>
        <taxon>Embryophyta</taxon>
        <taxon>Tracheophyta</taxon>
        <taxon>Spermatophyta</taxon>
        <taxon>Magnoliopsida</taxon>
        <taxon>eudicotyledons</taxon>
        <taxon>Gunneridae</taxon>
        <taxon>Pentapetalae</taxon>
        <taxon>rosids</taxon>
        <taxon>fabids</taxon>
        <taxon>Fabales</taxon>
        <taxon>Fabaceae</taxon>
        <taxon>Papilionoideae</taxon>
        <taxon>50 kb inversion clade</taxon>
        <taxon>NPAAA clade</taxon>
        <taxon>Hologalegina</taxon>
        <taxon>IRL clade</taxon>
        <taxon>Trifolieae</taxon>
        <taxon>Medicago</taxon>
    </lineage>
</organism>
<accession>A0A396IZS4</accession>
<dbReference type="Proteomes" id="UP000265566">
    <property type="component" value="Chromosome 3"/>
</dbReference>
<dbReference type="InterPro" id="IPR036186">
    <property type="entry name" value="Serpin_sf"/>
</dbReference>
<name>A0A396IZS4_MEDTR</name>
<comment type="caution">
    <text evidence="1">The sequence shown here is derived from an EMBL/GenBank/DDBJ whole genome shotgun (WGS) entry which is preliminary data.</text>
</comment>
<dbReference type="Gramene" id="rna18726">
    <property type="protein sequence ID" value="RHN70171.1"/>
    <property type="gene ID" value="gene18726"/>
</dbReference>
<protein>
    <submittedName>
        <fullName evidence="1">Putative Serpin family protein</fullName>
    </submittedName>
</protein>
<evidence type="ECO:0000313" key="1">
    <source>
        <dbReference type="EMBL" id="RHN70171.1"/>
    </source>
</evidence>
<sequence length="69" mass="7901">MTSKKDQFIRAFDGFKVLCIPYEQGGDKRRFSMYFFLPNAKDGLSALVEKVASESTLLHHKSFVILKSK</sequence>
<dbReference type="AlphaFoldDB" id="A0A396IZS4"/>
<proteinExistence type="predicted"/>
<dbReference type="InterPro" id="IPR042185">
    <property type="entry name" value="Serpin_sf_2"/>
</dbReference>